<gene>
    <name evidence="1" type="ORF">PGTUg99_021876</name>
</gene>
<dbReference type="EMBL" id="VDEP01000037">
    <property type="protein sequence ID" value="KAA1135766.1"/>
    <property type="molecule type" value="Genomic_DNA"/>
</dbReference>
<organism evidence="1 2">
    <name type="scientific">Puccinia graminis f. sp. tritici</name>
    <dbReference type="NCBI Taxonomy" id="56615"/>
    <lineage>
        <taxon>Eukaryota</taxon>
        <taxon>Fungi</taxon>
        <taxon>Dikarya</taxon>
        <taxon>Basidiomycota</taxon>
        <taxon>Pucciniomycotina</taxon>
        <taxon>Pucciniomycetes</taxon>
        <taxon>Pucciniales</taxon>
        <taxon>Pucciniaceae</taxon>
        <taxon>Puccinia</taxon>
    </lineage>
</organism>
<dbReference type="Proteomes" id="UP000325313">
    <property type="component" value="Unassembled WGS sequence"/>
</dbReference>
<comment type="caution">
    <text evidence="1">The sequence shown here is derived from an EMBL/GenBank/DDBJ whole genome shotgun (WGS) entry which is preliminary data.</text>
</comment>
<name>A0A5B0SCI9_PUCGR</name>
<dbReference type="AlphaFoldDB" id="A0A5B0SCI9"/>
<evidence type="ECO:0000313" key="1">
    <source>
        <dbReference type="EMBL" id="KAA1135766.1"/>
    </source>
</evidence>
<accession>A0A5B0SCI9</accession>
<proteinExistence type="predicted"/>
<sequence>MKQEIRHDSILGAASRECFSSPDPEQLISFGGDHPGMETLRPMMNEEGLMDTGKEHIQNLIHES</sequence>
<reference evidence="1 2" key="1">
    <citation type="submission" date="2019-05" db="EMBL/GenBank/DDBJ databases">
        <title>Emergence of the Ug99 lineage of the wheat stem rust pathogen through somatic hybridization.</title>
        <authorList>
            <person name="Li F."/>
            <person name="Upadhyaya N.M."/>
            <person name="Sperschneider J."/>
            <person name="Matny O."/>
            <person name="Nguyen-Phuc H."/>
            <person name="Mago R."/>
            <person name="Raley C."/>
            <person name="Miller M.E."/>
            <person name="Silverstein K.A.T."/>
            <person name="Henningsen E."/>
            <person name="Hirsch C.D."/>
            <person name="Visser B."/>
            <person name="Pretorius Z.A."/>
            <person name="Steffenson B.J."/>
            <person name="Schwessinger B."/>
            <person name="Dodds P.N."/>
            <person name="Figueroa M."/>
        </authorList>
    </citation>
    <scope>NUCLEOTIDE SEQUENCE [LARGE SCALE GENOMIC DNA]</scope>
    <source>
        <strain evidence="1 2">Ug99</strain>
    </source>
</reference>
<evidence type="ECO:0000313" key="2">
    <source>
        <dbReference type="Proteomes" id="UP000325313"/>
    </source>
</evidence>
<protein>
    <submittedName>
        <fullName evidence="1">Uncharacterized protein</fullName>
    </submittedName>
</protein>